<dbReference type="InterPro" id="IPR036375">
    <property type="entry name" value="Hemopexin-like_dom_sf"/>
</dbReference>
<dbReference type="PROSITE" id="PS51642">
    <property type="entry name" value="HEMOPEXIN_2"/>
    <property type="match status" value="1"/>
</dbReference>
<dbReference type="SMART" id="SM00120">
    <property type="entry name" value="HX"/>
    <property type="match status" value="3"/>
</dbReference>
<proteinExistence type="predicted"/>
<name>A0A0L1JIC1_ASPN3</name>
<dbReference type="Gene3D" id="2.110.10.10">
    <property type="entry name" value="Hemopexin-like domain"/>
    <property type="match status" value="1"/>
</dbReference>
<sequence>MVDAAYRIPGTSMAYIWSGTNYIKVNFTPGKVDSVLRDTASIRSTWKSLNKAGFGTVDAVVPVPDTESSIYVFSGAKYLRLKLDLNTWEDTLEYGEPSLIVSSWKSLKKVGFDRVDAAMVVPGSKKNIYFFRGLEWVDVSVDDTIISQGTIAESWPSLVQAGFDTVDAILPNNDDTYYFFSGDQFARIKMPKDEDTLVSKPESISSRNTLKHWV</sequence>
<comment type="caution">
    <text evidence="2">The sequence shown here is derived from an EMBL/GenBank/DDBJ whole genome shotgun (WGS) entry which is preliminary data.</text>
</comment>
<dbReference type="OrthoDB" id="6845681at2759"/>
<accession>A0A0L1JIC1</accession>
<dbReference type="InterPro" id="IPR018487">
    <property type="entry name" value="Hemopexin-like_repeat"/>
</dbReference>
<evidence type="ECO:0000313" key="2">
    <source>
        <dbReference type="EMBL" id="KNG91509.1"/>
    </source>
</evidence>
<dbReference type="GeneID" id="26801946"/>
<dbReference type="AlphaFoldDB" id="A0A0L1JIC1"/>
<dbReference type="EMBL" id="JNOM01000002">
    <property type="protein sequence ID" value="KNG91509.1"/>
    <property type="molecule type" value="Genomic_DNA"/>
</dbReference>
<dbReference type="SUPFAM" id="SSF50923">
    <property type="entry name" value="Hemopexin-like domain"/>
    <property type="match status" value="1"/>
</dbReference>
<reference evidence="2 3" key="1">
    <citation type="submission" date="2014-06" db="EMBL/GenBank/DDBJ databases">
        <title>The Genome of the Aflatoxigenic Filamentous Fungus Aspergillus nomius.</title>
        <authorList>
            <person name="Moore M.G."/>
            <person name="Shannon B.M."/>
            <person name="Brian M.M."/>
        </authorList>
    </citation>
    <scope>NUCLEOTIDE SEQUENCE [LARGE SCALE GENOMIC DNA]</scope>
    <source>
        <strain evidence="2 3">NRRL 13137</strain>
    </source>
</reference>
<organism evidence="2 3">
    <name type="scientific">Aspergillus nomiae NRRL (strain ATCC 15546 / NRRL 13137 / CBS 260.88 / M93)</name>
    <dbReference type="NCBI Taxonomy" id="1509407"/>
    <lineage>
        <taxon>Eukaryota</taxon>
        <taxon>Fungi</taxon>
        <taxon>Dikarya</taxon>
        <taxon>Ascomycota</taxon>
        <taxon>Pezizomycotina</taxon>
        <taxon>Eurotiomycetes</taxon>
        <taxon>Eurotiomycetidae</taxon>
        <taxon>Eurotiales</taxon>
        <taxon>Aspergillaceae</taxon>
        <taxon>Aspergillus</taxon>
        <taxon>Aspergillus subgen. Circumdati</taxon>
    </lineage>
</organism>
<evidence type="ECO:0000256" key="1">
    <source>
        <dbReference type="PROSITE-ProRule" id="PRU01011"/>
    </source>
</evidence>
<evidence type="ECO:0000313" key="3">
    <source>
        <dbReference type="Proteomes" id="UP000037505"/>
    </source>
</evidence>
<dbReference type="Proteomes" id="UP000037505">
    <property type="component" value="Unassembled WGS sequence"/>
</dbReference>
<gene>
    <name evidence="2" type="ORF">ANOM_000142</name>
</gene>
<feature type="repeat" description="Hemopexin" evidence="1">
    <location>
        <begin position="54"/>
        <end position="107"/>
    </location>
</feature>
<protein>
    <recommendedName>
        <fullName evidence="4">Hemopexin</fullName>
    </recommendedName>
</protein>
<evidence type="ECO:0008006" key="4">
    <source>
        <dbReference type="Google" id="ProtNLM"/>
    </source>
</evidence>
<dbReference type="RefSeq" id="XP_015412432.1">
    <property type="nucleotide sequence ID" value="XM_015545400.1"/>
</dbReference>
<dbReference type="STRING" id="1509407.A0A0L1JIC1"/>
<keyword evidence="3" id="KW-1185">Reference proteome</keyword>